<gene>
    <name evidence="5" type="ORF">IMCC3135_03345</name>
</gene>
<dbReference type="EMBL" id="CP018632">
    <property type="protein sequence ID" value="ASJ70782.1"/>
    <property type="molecule type" value="Genomic_DNA"/>
</dbReference>
<dbReference type="AlphaFoldDB" id="A0A2Z2NHM1"/>
<keyword evidence="2" id="KW-0238">DNA-binding</keyword>
<proteinExistence type="predicted"/>
<dbReference type="InterPro" id="IPR005143">
    <property type="entry name" value="TF_LuxR_autoind-bd_dom"/>
</dbReference>
<dbReference type="RefSeq" id="WP_088916290.1">
    <property type="nucleotide sequence ID" value="NZ_CP018632.1"/>
</dbReference>
<dbReference type="Gene3D" id="3.30.450.80">
    <property type="entry name" value="Transcription factor LuxR-like, autoinducer-binding domain"/>
    <property type="match status" value="1"/>
</dbReference>
<dbReference type="OrthoDB" id="6291706at2"/>
<keyword evidence="3" id="KW-0804">Transcription</keyword>
<evidence type="ECO:0000313" key="6">
    <source>
        <dbReference type="Proteomes" id="UP000250079"/>
    </source>
</evidence>
<dbReference type="Pfam" id="PF03472">
    <property type="entry name" value="Autoind_bind"/>
    <property type="match status" value="1"/>
</dbReference>
<feature type="domain" description="Transcription factor LuxR-like autoinducer-binding" evidence="4">
    <location>
        <begin position="20"/>
        <end position="174"/>
    </location>
</feature>
<keyword evidence="1" id="KW-0805">Transcription regulation</keyword>
<dbReference type="GO" id="GO:0003677">
    <property type="term" value="F:DNA binding"/>
    <property type="evidence" value="ECO:0007669"/>
    <property type="project" value="UniProtKB-KW"/>
</dbReference>
<organism evidence="5 6">
    <name type="scientific">Granulosicoccus antarcticus IMCC3135</name>
    <dbReference type="NCBI Taxonomy" id="1192854"/>
    <lineage>
        <taxon>Bacteria</taxon>
        <taxon>Pseudomonadati</taxon>
        <taxon>Pseudomonadota</taxon>
        <taxon>Gammaproteobacteria</taxon>
        <taxon>Chromatiales</taxon>
        <taxon>Granulosicoccaceae</taxon>
        <taxon>Granulosicoccus</taxon>
    </lineage>
</organism>
<protein>
    <recommendedName>
        <fullName evidence="4">Transcription factor LuxR-like autoinducer-binding domain-containing protein</fullName>
    </recommendedName>
</protein>
<dbReference type="SUPFAM" id="SSF75516">
    <property type="entry name" value="Pheromone-binding domain of LuxR-like quorum-sensing transcription factors"/>
    <property type="match status" value="1"/>
</dbReference>
<evidence type="ECO:0000256" key="2">
    <source>
        <dbReference type="ARBA" id="ARBA00023125"/>
    </source>
</evidence>
<keyword evidence="6" id="KW-1185">Reference proteome</keyword>
<sequence length="270" mass="29968">MSNLQLADYAEALYAANDLDSAFRALEKEVHKLGFDDLLYSYIPGAVLEENSPFQPLFQVSSTFSVDLLSYYAEARLDRDDPLIKAIRDGISAPVHWWGSTCKSYTDADARSREVMNVSRDYGLYDGVTLPLLCGPVAIAGASFISKDKTGSQALLRQHSRSPMLNSMTRMFHNLVSANTGFLCHFTRPVFGSLNELEIQYLAGLASGKSQAEMAGKLNRSEKYLEQVMLKIRRKVSGVGPIDPPTINRNQLLYYAGLANIIAYSDKLTF</sequence>
<name>A0A2Z2NHM1_9GAMM</name>
<evidence type="ECO:0000259" key="4">
    <source>
        <dbReference type="Pfam" id="PF03472"/>
    </source>
</evidence>
<accession>A0A2Z2NHM1</accession>
<evidence type="ECO:0000313" key="5">
    <source>
        <dbReference type="EMBL" id="ASJ70782.1"/>
    </source>
</evidence>
<dbReference type="Proteomes" id="UP000250079">
    <property type="component" value="Chromosome"/>
</dbReference>
<evidence type="ECO:0000256" key="1">
    <source>
        <dbReference type="ARBA" id="ARBA00023015"/>
    </source>
</evidence>
<reference evidence="5 6" key="1">
    <citation type="submission" date="2016-12" db="EMBL/GenBank/DDBJ databases">
        <authorList>
            <person name="Song W.-J."/>
            <person name="Kurnit D.M."/>
        </authorList>
    </citation>
    <scope>NUCLEOTIDE SEQUENCE [LARGE SCALE GENOMIC DNA]</scope>
    <source>
        <strain evidence="5 6">IMCC3135</strain>
    </source>
</reference>
<dbReference type="InterPro" id="IPR036693">
    <property type="entry name" value="TF_LuxR_autoind-bd_dom_sf"/>
</dbReference>
<evidence type="ECO:0000256" key="3">
    <source>
        <dbReference type="ARBA" id="ARBA00023163"/>
    </source>
</evidence>
<dbReference type="KEGG" id="gai:IMCC3135_03345"/>